<name>A0A1B1AE19_9PROT</name>
<dbReference type="InParanoid" id="A0A1B1AE19"/>
<dbReference type="InterPro" id="IPR050855">
    <property type="entry name" value="NDM-1-like"/>
</dbReference>
<evidence type="ECO:0000313" key="3">
    <source>
        <dbReference type="EMBL" id="ANP44795.1"/>
    </source>
</evidence>
<dbReference type="EMBL" id="CP013244">
    <property type="protein sequence ID" value="ANP44795.1"/>
    <property type="molecule type" value="Genomic_DNA"/>
</dbReference>
<evidence type="ECO:0000259" key="2">
    <source>
        <dbReference type="SMART" id="SM00849"/>
    </source>
</evidence>
<dbReference type="Gene3D" id="3.60.15.10">
    <property type="entry name" value="Ribonuclease Z/Hydroxyacylglutathione hydrolase-like"/>
    <property type="match status" value="1"/>
</dbReference>
<dbReference type="PANTHER" id="PTHR42951">
    <property type="entry name" value="METALLO-BETA-LACTAMASE DOMAIN-CONTAINING"/>
    <property type="match status" value="1"/>
</dbReference>
<dbReference type="AlphaFoldDB" id="A0A1B1AE19"/>
<organism evidence="3 4">
    <name type="scientific">Candidatus Viadribacter manganicus</name>
    <dbReference type="NCBI Taxonomy" id="1759059"/>
    <lineage>
        <taxon>Bacteria</taxon>
        <taxon>Pseudomonadati</taxon>
        <taxon>Pseudomonadota</taxon>
        <taxon>Alphaproteobacteria</taxon>
        <taxon>Hyphomonadales</taxon>
        <taxon>Hyphomonadaceae</taxon>
        <taxon>Candidatus Viadribacter</taxon>
    </lineage>
</organism>
<protein>
    <recommendedName>
        <fullName evidence="2">Metallo-beta-lactamase domain-containing protein</fullName>
    </recommendedName>
</protein>
<evidence type="ECO:0000256" key="1">
    <source>
        <dbReference type="ARBA" id="ARBA00005250"/>
    </source>
</evidence>
<dbReference type="PANTHER" id="PTHR42951:SF4">
    <property type="entry name" value="ACYL-COENZYME A THIOESTERASE MBLAC2"/>
    <property type="match status" value="1"/>
</dbReference>
<dbReference type="InterPro" id="IPR001279">
    <property type="entry name" value="Metallo-B-lactamas"/>
</dbReference>
<dbReference type="SMART" id="SM00849">
    <property type="entry name" value="Lactamase_B"/>
    <property type="match status" value="1"/>
</dbReference>
<dbReference type="Proteomes" id="UP000092498">
    <property type="component" value="Chromosome"/>
</dbReference>
<proteinExistence type="inferred from homology"/>
<dbReference type="KEGG" id="cbot:ATE48_02075"/>
<sequence length="306" mass="33437">MRDMLLPLLLIAQLASQSPVVPPIREVAPGVHVQQGGFEPERGPDGNTVIFDAPQGSVVVDTGRHAWHSDAILAYARERRRPIAGIVNTHWHLDHSSGNGRLKAAYPEARVYTTSAVDRVIAPGGFLVRNMDDARTMLAGGEISPVQREEVQIFLSTMAASDVLRPDVLIDRSQRMRIGGRRFDVRVTNGAVTDADVWLYDRRTRTAVIGDLVTFPAPFFETACPQRWREALDEVWATPFQTVIPGHGAPMTRAGFDAWRSAYGAFIDCVVSDAEASACARAWAEAMAPLNAGQPQGAGMATYYVD</sequence>
<dbReference type="SUPFAM" id="SSF56281">
    <property type="entry name" value="Metallo-hydrolase/oxidoreductase"/>
    <property type="match status" value="1"/>
</dbReference>
<accession>A0A1B1AE19</accession>
<dbReference type="Pfam" id="PF00753">
    <property type="entry name" value="Lactamase_B"/>
    <property type="match status" value="1"/>
</dbReference>
<dbReference type="InterPro" id="IPR036866">
    <property type="entry name" value="RibonucZ/Hydroxyglut_hydro"/>
</dbReference>
<evidence type="ECO:0000313" key="4">
    <source>
        <dbReference type="Proteomes" id="UP000092498"/>
    </source>
</evidence>
<keyword evidence="4" id="KW-1185">Reference proteome</keyword>
<gene>
    <name evidence="3" type="ORF">ATE48_02075</name>
</gene>
<comment type="similarity">
    <text evidence="1">Belongs to the metallo-beta-lactamase superfamily. Class-B beta-lactamase family.</text>
</comment>
<dbReference type="STRING" id="1759059.ATE48_02075"/>
<feature type="domain" description="Metallo-beta-lactamase" evidence="2">
    <location>
        <begin position="45"/>
        <end position="247"/>
    </location>
</feature>
<dbReference type="GO" id="GO:0017001">
    <property type="term" value="P:antibiotic catabolic process"/>
    <property type="evidence" value="ECO:0007669"/>
    <property type="project" value="UniProtKB-ARBA"/>
</dbReference>
<reference evidence="3 4" key="1">
    <citation type="submission" date="2015-11" db="EMBL/GenBank/DDBJ databases">
        <title>Whole-Genome Sequence of Candidatus Oderbacter manganicum from the National Park Lower Oder Valley, Germany.</title>
        <authorList>
            <person name="Braun B."/>
            <person name="Liere K."/>
            <person name="Szewzyk U."/>
        </authorList>
    </citation>
    <scope>NUCLEOTIDE SEQUENCE [LARGE SCALE GENOMIC DNA]</scope>
    <source>
        <strain evidence="3 4">OTSz_A_272</strain>
    </source>
</reference>